<dbReference type="Pfam" id="PF10171">
    <property type="entry name" value="Tim29"/>
    <property type="match status" value="1"/>
</dbReference>
<organism evidence="1 2">
    <name type="scientific">Nyctiprogne leucopyga</name>
    <dbReference type="NCBI Taxonomy" id="382315"/>
    <lineage>
        <taxon>Eukaryota</taxon>
        <taxon>Metazoa</taxon>
        <taxon>Chordata</taxon>
        <taxon>Craniata</taxon>
        <taxon>Vertebrata</taxon>
        <taxon>Euteleostomi</taxon>
        <taxon>Archelosauria</taxon>
        <taxon>Archosauria</taxon>
        <taxon>Dinosauria</taxon>
        <taxon>Saurischia</taxon>
        <taxon>Theropoda</taxon>
        <taxon>Coelurosauria</taxon>
        <taxon>Aves</taxon>
        <taxon>Neognathae</taxon>
        <taxon>Neoaves</taxon>
        <taxon>Strisores</taxon>
        <taxon>Caprimulgiformes</taxon>
        <taxon>Caprimulgidae</taxon>
        <taxon>Chordeilinae</taxon>
        <taxon>Nyctiprogne</taxon>
    </lineage>
</organism>
<evidence type="ECO:0000313" key="2">
    <source>
        <dbReference type="Proteomes" id="UP000551823"/>
    </source>
</evidence>
<dbReference type="EMBL" id="VZZU01014695">
    <property type="protein sequence ID" value="NXW52926.1"/>
    <property type="molecule type" value="Genomic_DNA"/>
</dbReference>
<protein>
    <submittedName>
        <fullName evidence="1">TIM29 translocase</fullName>
    </submittedName>
</protein>
<proteinExistence type="predicted"/>
<dbReference type="PANTHER" id="PTHR21435">
    <property type="entry name" value="MITOCHONDRIAL IMPORT INNER MEMBRANE TRANSLOCASE SUBUNIT TIM29"/>
    <property type="match status" value="1"/>
</dbReference>
<feature type="non-terminal residue" evidence="1">
    <location>
        <position position="79"/>
    </location>
</feature>
<comment type="caution">
    <text evidence="1">The sequence shown here is derived from an EMBL/GenBank/DDBJ whole genome shotgun (WGS) entry which is preliminary data.</text>
</comment>
<dbReference type="PANTHER" id="PTHR21435:SF1">
    <property type="entry name" value="MITOCHONDRIAL IMPORT INNER MEMBRANE TRANSLOCASE SUBUNIT TIM29"/>
    <property type="match status" value="1"/>
</dbReference>
<dbReference type="Proteomes" id="UP000551823">
    <property type="component" value="Unassembled WGS sequence"/>
</dbReference>
<dbReference type="AlphaFoldDB" id="A0A7L4CRV8"/>
<dbReference type="GO" id="GO:0042721">
    <property type="term" value="C:TIM22 mitochondrial import inner membrane insertion complex"/>
    <property type="evidence" value="ECO:0007669"/>
    <property type="project" value="InterPro"/>
</dbReference>
<evidence type="ECO:0000313" key="1">
    <source>
        <dbReference type="EMBL" id="NXW52926.1"/>
    </source>
</evidence>
<dbReference type="GO" id="GO:0045039">
    <property type="term" value="P:protein insertion into mitochondrial inner membrane"/>
    <property type="evidence" value="ECO:0007669"/>
    <property type="project" value="TreeGrafter"/>
</dbReference>
<gene>
    <name evidence="1" type="primary">Timm29</name>
    <name evidence="1" type="ORF">NYCLEU_R14944</name>
</gene>
<keyword evidence="2" id="KW-1185">Reference proteome</keyword>
<sequence>AAVIYETPEGGDTASYRALCPHLRPRWRDWPGLVLDVGFWGRWWVLGRRLRDHDVNEEEFAALPAPLRRLEPRQLRSHR</sequence>
<reference evidence="1 2" key="1">
    <citation type="submission" date="2019-09" db="EMBL/GenBank/DDBJ databases">
        <title>Bird 10,000 Genomes (B10K) Project - Family phase.</title>
        <authorList>
            <person name="Zhang G."/>
        </authorList>
    </citation>
    <scope>NUCLEOTIDE SEQUENCE [LARGE SCALE GENOMIC DNA]</scope>
    <source>
        <strain evidence="1">B10K-DU-005-01</strain>
    </source>
</reference>
<name>A0A7L4CRV8_9AVES</name>
<dbReference type="InterPro" id="IPR019322">
    <property type="entry name" value="TIMM29"/>
</dbReference>
<accession>A0A7L4CRV8</accession>
<feature type="non-terminal residue" evidence="1">
    <location>
        <position position="1"/>
    </location>
</feature>